<dbReference type="PANTHER" id="PTHR26379">
    <property type="entry name" value="BTB/POZ AND MATH DOMAIN-CONTAINING PROTEIN 1"/>
    <property type="match status" value="1"/>
</dbReference>
<evidence type="ECO:0000313" key="6">
    <source>
        <dbReference type="Proteomes" id="UP001054889"/>
    </source>
</evidence>
<comment type="caution">
    <text evidence="5">The sequence shown here is derived from an EMBL/GenBank/DDBJ whole genome shotgun (WGS) entry which is preliminary data.</text>
</comment>
<dbReference type="PANTHER" id="PTHR26379:SF483">
    <property type="entry name" value="OS11G0619800 PROTEIN"/>
    <property type="match status" value="1"/>
</dbReference>
<dbReference type="Pfam" id="PF00651">
    <property type="entry name" value="BTB"/>
    <property type="match status" value="1"/>
</dbReference>
<evidence type="ECO:0000256" key="1">
    <source>
        <dbReference type="ARBA" id="ARBA00004906"/>
    </source>
</evidence>
<dbReference type="EMBL" id="BQKI01000011">
    <property type="protein sequence ID" value="GJN04940.1"/>
    <property type="molecule type" value="Genomic_DNA"/>
</dbReference>
<gene>
    <name evidence="5" type="primary">ga22525</name>
    <name evidence="5" type="ORF">PR202_ga22525</name>
</gene>
<dbReference type="Proteomes" id="UP001054889">
    <property type="component" value="Unassembled WGS sequence"/>
</dbReference>
<feature type="domain" description="BTB" evidence="3">
    <location>
        <begin position="189"/>
        <end position="257"/>
    </location>
</feature>
<reference evidence="5" key="2">
    <citation type="submission" date="2021-12" db="EMBL/GenBank/DDBJ databases">
        <title>Resequencing data analysis of finger millet.</title>
        <authorList>
            <person name="Hatakeyama M."/>
            <person name="Aluri S."/>
            <person name="Balachadran M.T."/>
            <person name="Sivarajan S.R."/>
            <person name="Poveda L."/>
            <person name="Shimizu-Inatsugi R."/>
            <person name="Schlapbach R."/>
            <person name="Sreeman S.M."/>
            <person name="Shimizu K.K."/>
        </authorList>
    </citation>
    <scope>NUCLEOTIDE SEQUENCE</scope>
</reference>
<evidence type="ECO:0000259" key="4">
    <source>
        <dbReference type="PROSITE" id="PS50144"/>
    </source>
</evidence>
<keyword evidence="6" id="KW-1185">Reference proteome</keyword>
<reference evidence="5" key="1">
    <citation type="journal article" date="2018" name="DNA Res.">
        <title>Multiple hybrid de novo genome assembly of finger millet, an orphan allotetraploid crop.</title>
        <authorList>
            <person name="Hatakeyama M."/>
            <person name="Aluri S."/>
            <person name="Balachadran M.T."/>
            <person name="Sivarajan S.R."/>
            <person name="Patrignani A."/>
            <person name="Gruter S."/>
            <person name="Poveda L."/>
            <person name="Shimizu-Inatsugi R."/>
            <person name="Baeten J."/>
            <person name="Francoijs K.J."/>
            <person name="Nataraja K.N."/>
            <person name="Reddy Y.A.N."/>
            <person name="Phadnis S."/>
            <person name="Ravikumar R.L."/>
            <person name="Schlapbach R."/>
            <person name="Sreeman S.M."/>
            <person name="Shimizu K.K."/>
        </authorList>
    </citation>
    <scope>NUCLEOTIDE SEQUENCE</scope>
</reference>
<evidence type="ECO:0000259" key="3">
    <source>
        <dbReference type="PROSITE" id="PS50097"/>
    </source>
</evidence>
<name>A0AAV5D3D0_ELECO</name>
<dbReference type="InterPro" id="IPR000210">
    <property type="entry name" value="BTB/POZ_dom"/>
</dbReference>
<proteinExistence type="inferred from homology"/>
<comment type="similarity">
    <text evidence="2">Belongs to the Tdpoz family.</text>
</comment>
<dbReference type="SUPFAM" id="SSF54695">
    <property type="entry name" value="POZ domain"/>
    <property type="match status" value="1"/>
</dbReference>
<feature type="domain" description="MATH" evidence="4">
    <location>
        <begin position="26"/>
        <end position="156"/>
    </location>
</feature>
<dbReference type="InterPro" id="IPR045005">
    <property type="entry name" value="BPM1-6"/>
</dbReference>
<sequence>MAVRSSSTGASSSSGCASTISAETETGYHVLTIEGYSQTKGLLGVGNSVKSGTFTVGGHTWCIRYYPDGFDDETADWICFDLFLDDKDDDPNNIVKMKHSFSLIDKAGDAVPPYTSSSGVCSLSRTTPSWGYHWLTPELESSPHLEDDGFRIRCDVTVIKAIRAKTTHTPLLVEKKLDVAHQVMMKPGGDVVVEVGDMQFTAHRSMLADQSPVFREMLSLQAADHAGVVHLRIDNMEAKVFEALLHFVYAGAMPEMDEDDEMEMARLLLAAADRYDMQGLKMACGDMLQDYMNESTVVDMLVLADKHGCHGLHEACVKLLVEISERDFE</sequence>
<organism evidence="5 6">
    <name type="scientific">Eleusine coracana subsp. coracana</name>
    <dbReference type="NCBI Taxonomy" id="191504"/>
    <lineage>
        <taxon>Eukaryota</taxon>
        <taxon>Viridiplantae</taxon>
        <taxon>Streptophyta</taxon>
        <taxon>Embryophyta</taxon>
        <taxon>Tracheophyta</taxon>
        <taxon>Spermatophyta</taxon>
        <taxon>Magnoliopsida</taxon>
        <taxon>Liliopsida</taxon>
        <taxon>Poales</taxon>
        <taxon>Poaceae</taxon>
        <taxon>PACMAD clade</taxon>
        <taxon>Chloridoideae</taxon>
        <taxon>Cynodonteae</taxon>
        <taxon>Eleusininae</taxon>
        <taxon>Eleusine</taxon>
    </lineage>
</organism>
<dbReference type="AlphaFoldDB" id="A0AAV5D3D0"/>
<dbReference type="InterPro" id="IPR002083">
    <property type="entry name" value="MATH/TRAF_dom"/>
</dbReference>
<dbReference type="SUPFAM" id="SSF49599">
    <property type="entry name" value="TRAF domain-like"/>
    <property type="match status" value="1"/>
</dbReference>
<dbReference type="SMART" id="SM00225">
    <property type="entry name" value="BTB"/>
    <property type="match status" value="1"/>
</dbReference>
<dbReference type="GO" id="GO:0016567">
    <property type="term" value="P:protein ubiquitination"/>
    <property type="evidence" value="ECO:0007669"/>
    <property type="project" value="InterPro"/>
</dbReference>
<dbReference type="InterPro" id="IPR008974">
    <property type="entry name" value="TRAF-like"/>
</dbReference>
<dbReference type="CDD" id="cd14733">
    <property type="entry name" value="BACK"/>
    <property type="match status" value="1"/>
</dbReference>
<dbReference type="InterPro" id="IPR011333">
    <property type="entry name" value="SKP1/BTB/POZ_sf"/>
</dbReference>
<evidence type="ECO:0000256" key="2">
    <source>
        <dbReference type="ARBA" id="ARBA00010846"/>
    </source>
</evidence>
<accession>A0AAV5D3D0</accession>
<protein>
    <submittedName>
        <fullName evidence="5">Uncharacterized protein</fullName>
    </submittedName>
</protein>
<dbReference type="Gene3D" id="2.60.210.10">
    <property type="entry name" value="Apoptosis, Tumor Necrosis Factor Receptor Associated Protein 2, Chain A"/>
    <property type="match status" value="1"/>
</dbReference>
<comment type="pathway">
    <text evidence="1">Protein modification; protein ubiquitination.</text>
</comment>
<dbReference type="PROSITE" id="PS50097">
    <property type="entry name" value="BTB"/>
    <property type="match status" value="1"/>
</dbReference>
<evidence type="ECO:0000313" key="5">
    <source>
        <dbReference type="EMBL" id="GJN04940.1"/>
    </source>
</evidence>
<dbReference type="CDD" id="cd00121">
    <property type="entry name" value="MATH"/>
    <property type="match status" value="1"/>
</dbReference>
<dbReference type="PROSITE" id="PS51257">
    <property type="entry name" value="PROKAR_LIPOPROTEIN"/>
    <property type="match status" value="1"/>
</dbReference>
<dbReference type="Pfam" id="PF22486">
    <property type="entry name" value="MATH_2"/>
    <property type="match status" value="1"/>
</dbReference>
<dbReference type="InterPro" id="IPR056423">
    <property type="entry name" value="BACK_BPM_SPOP"/>
</dbReference>
<dbReference type="PROSITE" id="PS50144">
    <property type="entry name" value="MATH"/>
    <property type="match status" value="1"/>
</dbReference>
<dbReference type="Gene3D" id="3.30.710.10">
    <property type="entry name" value="Potassium Channel Kv1.1, Chain A"/>
    <property type="match status" value="1"/>
</dbReference>
<dbReference type="Pfam" id="PF24570">
    <property type="entry name" value="BACK_BPM_SPOP"/>
    <property type="match status" value="1"/>
</dbReference>